<dbReference type="Proteomes" id="UP000661691">
    <property type="component" value="Unassembled WGS sequence"/>
</dbReference>
<proteinExistence type="inferred from homology"/>
<organism evidence="4 5">
    <name type="scientific">Polycladospora coralii</name>
    <dbReference type="NCBI Taxonomy" id="2771432"/>
    <lineage>
        <taxon>Bacteria</taxon>
        <taxon>Bacillati</taxon>
        <taxon>Bacillota</taxon>
        <taxon>Bacilli</taxon>
        <taxon>Bacillales</taxon>
        <taxon>Thermoactinomycetaceae</taxon>
        <taxon>Polycladospora</taxon>
    </lineage>
</organism>
<gene>
    <name evidence="4" type="ORF">IC620_16515</name>
</gene>
<dbReference type="InterPro" id="IPR000757">
    <property type="entry name" value="Beta-glucanase-like"/>
</dbReference>
<dbReference type="Gene3D" id="2.60.120.200">
    <property type="match status" value="1"/>
</dbReference>
<dbReference type="EMBL" id="JACXAH010000051">
    <property type="protein sequence ID" value="MBD1373949.1"/>
    <property type="molecule type" value="Genomic_DNA"/>
</dbReference>
<dbReference type="GO" id="GO:0004553">
    <property type="term" value="F:hydrolase activity, hydrolyzing O-glycosyl compounds"/>
    <property type="evidence" value="ECO:0007669"/>
    <property type="project" value="InterPro"/>
</dbReference>
<evidence type="ECO:0000256" key="2">
    <source>
        <dbReference type="SAM" id="Phobius"/>
    </source>
</evidence>
<comment type="similarity">
    <text evidence="1">Belongs to the glycosyl hydrolase 16 family.</text>
</comment>
<sequence>MTKFQFTMIILILGIVGGILGLYTYFVAEEKTTSATPPPSIGMSKEKVVEKETYEVLNTHTGEWELKWEEHFDQPELDLSKWIALDEKGLYNNEKQYYIYENVEIANGIASLIAKNEDYEGYAYTSGALSTKNKFSMLYGKLEVRAKFPVGKGLFSAIWMLPAKLEQLPEIDIMEVIGSEPDRVYMVNHWDSGGLKTVHDEAKVDPSKYHNYGIEWEENELRYYIDDELVFRTQKGVPQEEMYLIINLAVGGNWPDDPNSSTIFPSSFDIEHVKVYEKR</sequence>
<reference evidence="4" key="1">
    <citation type="submission" date="2020-09" db="EMBL/GenBank/DDBJ databases">
        <title>A novel bacterium of genus Hazenella, isolated from South China Sea.</title>
        <authorList>
            <person name="Huang H."/>
            <person name="Mo K."/>
            <person name="Hu Y."/>
        </authorList>
    </citation>
    <scope>NUCLEOTIDE SEQUENCE</scope>
    <source>
        <strain evidence="4">IB182357</strain>
    </source>
</reference>
<dbReference type="Pfam" id="PF00722">
    <property type="entry name" value="Glyco_hydro_16"/>
    <property type="match status" value="1"/>
</dbReference>
<keyword evidence="4" id="KW-0378">Hydrolase</keyword>
<keyword evidence="2" id="KW-1133">Transmembrane helix</keyword>
<accession>A0A926RVU0</accession>
<dbReference type="PROSITE" id="PS51762">
    <property type="entry name" value="GH16_2"/>
    <property type="match status" value="1"/>
</dbReference>
<dbReference type="RefSeq" id="WP_191142879.1">
    <property type="nucleotide sequence ID" value="NZ_JACXAH010000051.1"/>
</dbReference>
<dbReference type="PANTHER" id="PTHR10963:SF55">
    <property type="entry name" value="GLYCOSIDE HYDROLASE FAMILY 16 PROTEIN"/>
    <property type="match status" value="1"/>
</dbReference>
<feature type="transmembrane region" description="Helical" evidence="2">
    <location>
        <begin position="6"/>
        <end position="28"/>
    </location>
</feature>
<dbReference type="InterPro" id="IPR050546">
    <property type="entry name" value="Glycosyl_Hydrlase_16"/>
</dbReference>
<dbReference type="GO" id="GO:0005975">
    <property type="term" value="P:carbohydrate metabolic process"/>
    <property type="evidence" value="ECO:0007669"/>
    <property type="project" value="InterPro"/>
</dbReference>
<dbReference type="InterPro" id="IPR013320">
    <property type="entry name" value="ConA-like_dom_sf"/>
</dbReference>
<evidence type="ECO:0000256" key="1">
    <source>
        <dbReference type="ARBA" id="ARBA00006865"/>
    </source>
</evidence>
<keyword evidence="2" id="KW-0472">Membrane</keyword>
<keyword evidence="2" id="KW-0812">Transmembrane</keyword>
<keyword evidence="5" id="KW-1185">Reference proteome</keyword>
<name>A0A926RVU0_9BACL</name>
<dbReference type="SUPFAM" id="SSF49899">
    <property type="entry name" value="Concanavalin A-like lectins/glucanases"/>
    <property type="match status" value="1"/>
</dbReference>
<evidence type="ECO:0000313" key="5">
    <source>
        <dbReference type="Proteomes" id="UP000661691"/>
    </source>
</evidence>
<dbReference type="PANTHER" id="PTHR10963">
    <property type="entry name" value="GLYCOSYL HYDROLASE-RELATED"/>
    <property type="match status" value="1"/>
</dbReference>
<dbReference type="AlphaFoldDB" id="A0A926RVU0"/>
<dbReference type="CDD" id="cd08023">
    <property type="entry name" value="GH16_laminarinase_like"/>
    <property type="match status" value="1"/>
</dbReference>
<comment type="caution">
    <text evidence="4">The sequence shown here is derived from an EMBL/GenBank/DDBJ whole genome shotgun (WGS) entry which is preliminary data.</text>
</comment>
<evidence type="ECO:0000313" key="4">
    <source>
        <dbReference type="EMBL" id="MBD1373949.1"/>
    </source>
</evidence>
<feature type="domain" description="GH16" evidence="3">
    <location>
        <begin position="31"/>
        <end position="279"/>
    </location>
</feature>
<evidence type="ECO:0000259" key="3">
    <source>
        <dbReference type="PROSITE" id="PS51762"/>
    </source>
</evidence>
<protein>
    <submittedName>
        <fullName evidence="4">Glycoside hydrolase family 16 protein</fullName>
    </submittedName>
</protein>